<evidence type="ECO:0000256" key="3">
    <source>
        <dbReference type="ARBA" id="ARBA00006214"/>
    </source>
</evidence>
<dbReference type="InterPro" id="IPR013766">
    <property type="entry name" value="Thioredoxin_domain"/>
</dbReference>
<keyword evidence="10" id="KW-1015">Disulfide bond</keyword>
<evidence type="ECO:0000256" key="1">
    <source>
        <dbReference type="ARBA" id="ARBA00004141"/>
    </source>
</evidence>
<evidence type="ECO:0000313" key="15">
    <source>
        <dbReference type="EMBL" id="RDB36274.1"/>
    </source>
</evidence>
<accession>A0A369KX37</accession>
<evidence type="ECO:0000256" key="8">
    <source>
        <dbReference type="ARBA" id="ARBA00023002"/>
    </source>
</evidence>
<keyword evidence="16" id="KW-1185">Reference proteome</keyword>
<dbReference type="PANTHER" id="PTHR13887:SF14">
    <property type="entry name" value="DISULFIDE BOND FORMATION PROTEIN D"/>
    <property type="match status" value="1"/>
</dbReference>
<dbReference type="Pfam" id="PF07884">
    <property type="entry name" value="VKOR"/>
    <property type="match status" value="1"/>
</dbReference>
<evidence type="ECO:0000256" key="10">
    <source>
        <dbReference type="ARBA" id="ARBA00023157"/>
    </source>
</evidence>
<evidence type="ECO:0000313" key="16">
    <source>
        <dbReference type="Proteomes" id="UP000253934"/>
    </source>
</evidence>
<organism evidence="15 16">
    <name type="scientific">Spirobacillus cienkowskii</name>
    <dbReference type="NCBI Taxonomy" id="495820"/>
    <lineage>
        <taxon>Bacteria</taxon>
        <taxon>Pseudomonadati</taxon>
        <taxon>Bdellovibrionota</taxon>
        <taxon>Oligoflexia</taxon>
        <taxon>Silvanigrellales</taxon>
        <taxon>Spirobacillus</taxon>
    </lineage>
</organism>
<dbReference type="GO" id="GO:0048038">
    <property type="term" value="F:quinone binding"/>
    <property type="evidence" value="ECO:0007669"/>
    <property type="project" value="UniProtKB-KW"/>
</dbReference>
<dbReference type="SMART" id="SM00756">
    <property type="entry name" value="VKc"/>
    <property type="match status" value="1"/>
</dbReference>
<dbReference type="GO" id="GO:0016020">
    <property type="term" value="C:membrane"/>
    <property type="evidence" value="ECO:0007669"/>
    <property type="project" value="UniProtKB-SubCell"/>
</dbReference>
<dbReference type="PANTHER" id="PTHR13887">
    <property type="entry name" value="GLUTATHIONE S-TRANSFERASE KAPPA"/>
    <property type="match status" value="1"/>
</dbReference>
<evidence type="ECO:0000259" key="14">
    <source>
        <dbReference type="PROSITE" id="PS51352"/>
    </source>
</evidence>
<comment type="similarity">
    <text evidence="3">Belongs to the VKOR family.</text>
</comment>
<keyword evidence="11" id="KW-0676">Redox-active center</keyword>
<evidence type="ECO:0000256" key="13">
    <source>
        <dbReference type="SAM" id="Phobius"/>
    </source>
</evidence>
<proteinExistence type="inferred from homology"/>
<dbReference type="Pfam" id="PF13462">
    <property type="entry name" value="Thioredoxin_4"/>
    <property type="match status" value="1"/>
</dbReference>
<name>A0A369KX37_9BACT</name>
<evidence type="ECO:0000256" key="9">
    <source>
        <dbReference type="ARBA" id="ARBA00023136"/>
    </source>
</evidence>
<comment type="similarity">
    <text evidence="2">Belongs to the thioredoxin family. DsbA subfamily.</text>
</comment>
<comment type="caution">
    <text evidence="15">The sequence shown here is derived from an EMBL/GenBank/DDBJ whole genome shotgun (WGS) entry which is preliminary data.</text>
</comment>
<dbReference type="SUPFAM" id="SSF52833">
    <property type="entry name" value="Thioredoxin-like"/>
    <property type="match status" value="1"/>
</dbReference>
<dbReference type="GO" id="GO:0016491">
    <property type="term" value="F:oxidoreductase activity"/>
    <property type="evidence" value="ECO:0007669"/>
    <property type="project" value="UniProtKB-KW"/>
</dbReference>
<evidence type="ECO:0000256" key="2">
    <source>
        <dbReference type="ARBA" id="ARBA00005791"/>
    </source>
</evidence>
<feature type="compositionally biased region" description="Polar residues" evidence="12">
    <location>
        <begin position="213"/>
        <end position="224"/>
    </location>
</feature>
<keyword evidence="7 13" id="KW-1133">Transmembrane helix</keyword>
<dbReference type="CDD" id="cd02972">
    <property type="entry name" value="DsbA_family"/>
    <property type="match status" value="1"/>
</dbReference>
<dbReference type="InterPro" id="IPR012336">
    <property type="entry name" value="Thioredoxin-like_fold"/>
</dbReference>
<reference evidence="15" key="1">
    <citation type="submission" date="2018-04" db="EMBL/GenBank/DDBJ databases">
        <title>Draft genome sequence of the Candidatus Spirobacillus cienkowskii, a pathogen of freshwater Daphnia species, reconstructed from hemolymph metagenomic reads.</title>
        <authorList>
            <person name="Bresciani L."/>
            <person name="Lemos L.N."/>
            <person name="Wale N."/>
            <person name="Lin J.Y."/>
            <person name="Fernandes G.R."/>
            <person name="Duffy M.A."/>
            <person name="Rodrigues J.M."/>
        </authorList>
    </citation>
    <scope>NUCLEOTIDE SEQUENCE [LARGE SCALE GENOMIC DNA]</scope>
    <source>
        <strain evidence="15">Binning01</strain>
    </source>
</reference>
<dbReference type="Proteomes" id="UP000253934">
    <property type="component" value="Unassembled WGS sequence"/>
</dbReference>
<evidence type="ECO:0000256" key="7">
    <source>
        <dbReference type="ARBA" id="ARBA00022989"/>
    </source>
</evidence>
<feature type="transmembrane region" description="Helical" evidence="13">
    <location>
        <begin position="20"/>
        <end position="44"/>
    </location>
</feature>
<keyword evidence="9 13" id="KW-0472">Membrane</keyword>
<feature type="domain" description="Thioredoxin" evidence="14">
    <location>
        <begin position="238"/>
        <end position="444"/>
    </location>
</feature>
<feature type="compositionally biased region" description="Pro residues" evidence="12">
    <location>
        <begin position="231"/>
        <end position="245"/>
    </location>
</feature>
<dbReference type="InterPro" id="IPR036249">
    <property type="entry name" value="Thioredoxin-like_sf"/>
</dbReference>
<keyword evidence="5" id="KW-0874">Quinone</keyword>
<evidence type="ECO:0000256" key="4">
    <source>
        <dbReference type="ARBA" id="ARBA00022692"/>
    </source>
</evidence>
<feature type="transmembrane region" description="Helical" evidence="13">
    <location>
        <begin position="129"/>
        <end position="150"/>
    </location>
</feature>
<evidence type="ECO:0000256" key="5">
    <source>
        <dbReference type="ARBA" id="ARBA00022719"/>
    </source>
</evidence>
<keyword evidence="8" id="KW-0560">Oxidoreductase</keyword>
<feature type="transmembrane region" description="Helical" evidence="13">
    <location>
        <begin position="71"/>
        <end position="93"/>
    </location>
</feature>
<evidence type="ECO:0000256" key="6">
    <source>
        <dbReference type="ARBA" id="ARBA00022729"/>
    </source>
</evidence>
<dbReference type="Gene3D" id="3.40.30.10">
    <property type="entry name" value="Glutaredoxin"/>
    <property type="match status" value="1"/>
</dbReference>
<dbReference type="PROSITE" id="PS51352">
    <property type="entry name" value="THIOREDOXIN_2"/>
    <property type="match status" value="1"/>
</dbReference>
<evidence type="ECO:0000256" key="11">
    <source>
        <dbReference type="ARBA" id="ARBA00023284"/>
    </source>
</evidence>
<protein>
    <recommendedName>
        <fullName evidence="14">Thioredoxin domain-containing protein</fullName>
    </recommendedName>
</protein>
<dbReference type="EMBL" id="QOVW01000063">
    <property type="protein sequence ID" value="RDB36274.1"/>
    <property type="molecule type" value="Genomic_DNA"/>
</dbReference>
<gene>
    <name evidence="15" type="ORF">DCC88_05720</name>
</gene>
<comment type="subcellular location">
    <subcellularLocation>
        <location evidence="1">Membrane</location>
        <topology evidence="1">Multi-pass membrane protein</topology>
    </subcellularLocation>
</comment>
<keyword evidence="4 13" id="KW-0812">Transmembrane</keyword>
<dbReference type="InterPro" id="IPR012932">
    <property type="entry name" value="VKOR"/>
</dbReference>
<dbReference type="AlphaFoldDB" id="A0A369KX37"/>
<feature type="transmembrane region" description="Helical" evidence="13">
    <location>
        <begin position="105"/>
        <end position="123"/>
    </location>
</feature>
<dbReference type="Gene3D" id="1.20.1440.130">
    <property type="entry name" value="VKOR domain"/>
    <property type="match status" value="1"/>
</dbReference>
<sequence length="446" mass="48853">MDQQSYDGNNLETQTKISIFSIIIGIIGFFLSLYALIVHIQLLLKSGLAPVCDFTTTVGCSNVIGSSYGEIAAIPLGAWGMAYFAIILSAALLPKFCKVNLKWLANLELIIAVVGFFSVSILFYISYFILKMLCPTCSAIHVTVVIYAVLKVNQFFKTRSLKQSESSNALVTFLAVSLCLGIPPLAAGLLSPILVNYFKDSSSVSSDQVKNNTTTDANNSNVNIQSQTPEVTPPQSPQSPQPPAPENLLVINKTNYVGNGEDYRRGDDNSKVIVQVFSDYGCPHCKTATDAIIKAQDIVGLDKVLFVYRFFPLSNQCNPYVPSSGGYPYSCSLAEATRCAGQQNKFWEFKSWAFSGQYWDNQERAKSFSLAGMQSYAASLGMDVNAFTFCVENHVELQKLKDDAVIANKLNIQGTPLILINGTPYEGAHTGEAFVQAYIQRLQKLN</sequence>
<keyword evidence="6" id="KW-0732">Signal</keyword>
<evidence type="ECO:0000256" key="12">
    <source>
        <dbReference type="SAM" id="MobiDB-lite"/>
    </source>
</evidence>
<feature type="region of interest" description="Disordered" evidence="12">
    <location>
        <begin position="208"/>
        <end position="247"/>
    </location>
</feature>
<feature type="transmembrane region" description="Helical" evidence="13">
    <location>
        <begin position="170"/>
        <end position="195"/>
    </location>
</feature>
<dbReference type="InterPro" id="IPR038354">
    <property type="entry name" value="VKOR_sf"/>
</dbReference>